<protein>
    <submittedName>
        <fullName evidence="7">Precorrin-6Y C5,15-methyltransferase (Decarboxylating) subunit CbiT</fullName>
    </submittedName>
</protein>
<evidence type="ECO:0000256" key="4">
    <source>
        <dbReference type="ARBA" id="ARBA00022679"/>
    </source>
</evidence>
<organism evidence="7 8">
    <name type="scientific">Selenomonas bovis</name>
    <dbReference type="NCBI Taxonomy" id="416586"/>
    <lineage>
        <taxon>Bacteria</taxon>
        <taxon>Bacillati</taxon>
        <taxon>Bacillota</taxon>
        <taxon>Negativicutes</taxon>
        <taxon>Selenomonadales</taxon>
        <taxon>Selenomonadaceae</taxon>
        <taxon>Selenomonas</taxon>
    </lineage>
</organism>
<dbReference type="InterPro" id="IPR025714">
    <property type="entry name" value="Methyltranfer_dom"/>
</dbReference>
<keyword evidence="2" id="KW-0169">Cobalamin biosynthesis</keyword>
<keyword evidence="5" id="KW-0949">S-adenosyl-L-methionine</keyword>
<dbReference type="AlphaFoldDB" id="A0A848BAP4"/>
<name>A0A848BAP4_9FIRM</name>
<evidence type="ECO:0000256" key="3">
    <source>
        <dbReference type="ARBA" id="ARBA00022603"/>
    </source>
</evidence>
<dbReference type="Pfam" id="PF13847">
    <property type="entry name" value="Methyltransf_31"/>
    <property type="match status" value="1"/>
</dbReference>
<dbReference type="InterPro" id="IPR014008">
    <property type="entry name" value="Cbl_synth_MTase_CbiT"/>
</dbReference>
<feature type="domain" description="Methyltransferase" evidence="6">
    <location>
        <begin position="36"/>
        <end position="139"/>
    </location>
</feature>
<gene>
    <name evidence="7" type="primary">cbiT</name>
    <name evidence="7" type="ORF">HF878_01335</name>
</gene>
<dbReference type="GO" id="GO:0009236">
    <property type="term" value="P:cobalamin biosynthetic process"/>
    <property type="evidence" value="ECO:0007669"/>
    <property type="project" value="UniProtKB-UniPathway"/>
</dbReference>
<sequence length="192" mass="21013">MPDIGIPDEDFLRGDVPMTKQEVRILTIAKARLHPKDIIYDIGAGTGSLSIEAARQALKGHVYALERKAEAVALIRANAEKFQTANLTVLEKEAPDGIAELPPCDCVLIGGSGSQLAAILKSVDRKLRSGGRIVLNCITVQTLLGAIDYFRAQRTAYTYDAIQVQVNRLRQVGPYDMAQAQNPIFIVRAEKR</sequence>
<dbReference type="CDD" id="cd02440">
    <property type="entry name" value="AdoMet_MTases"/>
    <property type="match status" value="1"/>
</dbReference>
<dbReference type="GO" id="GO:0008276">
    <property type="term" value="F:protein methyltransferase activity"/>
    <property type="evidence" value="ECO:0007669"/>
    <property type="project" value="InterPro"/>
</dbReference>
<dbReference type="InterPro" id="IPR029063">
    <property type="entry name" value="SAM-dependent_MTases_sf"/>
</dbReference>
<dbReference type="EMBL" id="JABAFA010000001">
    <property type="protein sequence ID" value="NMD98131.1"/>
    <property type="molecule type" value="Genomic_DNA"/>
</dbReference>
<dbReference type="InterPro" id="IPR050714">
    <property type="entry name" value="Cobalamin_biosynth_MTase"/>
</dbReference>
<dbReference type="PANTHER" id="PTHR43182:SF1">
    <property type="entry name" value="COBALT-PRECORRIN-7 C(5)-METHYLTRANSFERASE"/>
    <property type="match status" value="1"/>
</dbReference>
<dbReference type="Proteomes" id="UP000543804">
    <property type="component" value="Unassembled WGS sequence"/>
</dbReference>
<evidence type="ECO:0000313" key="8">
    <source>
        <dbReference type="Proteomes" id="UP000543804"/>
    </source>
</evidence>
<proteinExistence type="predicted"/>
<dbReference type="UniPathway" id="UPA00148"/>
<comment type="caution">
    <text evidence="7">The sequence shown here is derived from an EMBL/GenBank/DDBJ whole genome shotgun (WGS) entry which is preliminary data.</text>
</comment>
<dbReference type="NCBIfam" id="TIGR02469">
    <property type="entry name" value="CbiT"/>
    <property type="match status" value="1"/>
</dbReference>
<dbReference type="PANTHER" id="PTHR43182">
    <property type="entry name" value="COBALT-PRECORRIN-6B C(15)-METHYLTRANSFERASE (DECARBOXYLATING)"/>
    <property type="match status" value="1"/>
</dbReference>
<dbReference type="SUPFAM" id="SSF53335">
    <property type="entry name" value="S-adenosyl-L-methionine-dependent methyltransferases"/>
    <property type="match status" value="1"/>
</dbReference>
<evidence type="ECO:0000256" key="1">
    <source>
        <dbReference type="ARBA" id="ARBA00004953"/>
    </source>
</evidence>
<reference evidence="7 8" key="1">
    <citation type="submission" date="2020-04" db="EMBL/GenBank/DDBJ databases">
        <authorList>
            <person name="Hitch T.C.A."/>
            <person name="Wylensek D."/>
            <person name="Clavel T."/>
        </authorList>
    </citation>
    <scope>NUCLEOTIDE SEQUENCE [LARGE SCALE GENOMIC DNA]</scope>
    <source>
        <strain evidence="7 8">PG-130-P53-12</strain>
    </source>
</reference>
<accession>A0A848BAP4</accession>
<evidence type="ECO:0000256" key="2">
    <source>
        <dbReference type="ARBA" id="ARBA00022573"/>
    </source>
</evidence>
<comment type="pathway">
    <text evidence="1">Cofactor biosynthesis; adenosylcobalamin biosynthesis.</text>
</comment>
<keyword evidence="3 7" id="KW-0489">Methyltransferase</keyword>
<dbReference type="GO" id="GO:0032259">
    <property type="term" value="P:methylation"/>
    <property type="evidence" value="ECO:0007669"/>
    <property type="project" value="UniProtKB-KW"/>
</dbReference>
<evidence type="ECO:0000256" key="5">
    <source>
        <dbReference type="ARBA" id="ARBA00022691"/>
    </source>
</evidence>
<evidence type="ECO:0000313" key="7">
    <source>
        <dbReference type="EMBL" id="NMD98131.1"/>
    </source>
</evidence>
<evidence type="ECO:0000259" key="6">
    <source>
        <dbReference type="Pfam" id="PF13847"/>
    </source>
</evidence>
<keyword evidence="4 7" id="KW-0808">Transferase</keyword>
<dbReference type="Gene3D" id="3.40.50.150">
    <property type="entry name" value="Vaccinia Virus protein VP39"/>
    <property type="match status" value="1"/>
</dbReference>
<keyword evidence="8" id="KW-1185">Reference proteome</keyword>
<dbReference type="RefSeq" id="WP_019542060.1">
    <property type="nucleotide sequence ID" value="NZ_JABAFA010000001.1"/>
</dbReference>